<feature type="region of interest" description="Disordered" evidence="3">
    <location>
        <begin position="55"/>
        <end position="77"/>
    </location>
</feature>
<accession>G3MMT4</accession>
<dbReference type="GO" id="GO:0005576">
    <property type="term" value="C:extracellular region"/>
    <property type="evidence" value="ECO:0007669"/>
    <property type="project" value="UniProtKB-SubCell"/>
</dbReference>
<reference evidence="5" key="1">
    <citation type="journal article" date="2011" name="PLoS ONE">
        <title>A deep insight into the sialotranscriptome of the gulf coast tick, Amblyomma maculatum.</title>
        <authorList>
            <person name="Karim S."/>
            <person name="Singh P."/>
            <person name="Ribeiro J.M."/>
        </authorList>
    </citation>
    <scope>NUCLEOTIDE SEQUENCE</scope>
    <source>
        <tissue evidence="5">Salivary gland</tissue>
    </source>
</reference>
<evidence type="ECO:0000313" key="5">
    <source>
        <dbReference type="EMBL" id="AEO34802.1"/>
    </source>
</evidence>
<proteinExistence type="evidence at transcript level"/>
<comment type="subcellular location">
    <subcellularLocation>
        <location evidence="1">Secreted</location>
    </subcellularLocation>
</comment>
<feature type="domain" description="Single" evidence="4">
    <location>
        <begin position="91"/>
        <end position="154"/>
    </location>
</feature>
<sequence>MRRHWGLREFSSECLKSNKASNGRSLGADKASSEMMYKVLALVLSLAAFHSHLTSSETTKPPAPGETHPPVPTGPVPTLEVKDVVVVEGRCSWGGLMLESSTLNLMKEPCEAWTCDAENFTVTIQRCGDFQVPRHCELEASLEAFPSCCPILVCGGV</sequence>
<evidence type="ECO:0000256" key="1">
    <source>
        <dbReference type="ARBA" id="ARBA00004613"/>
    </source>
</evidence>
<keyword evidence="2" id="KW-0964">Secreted</keyword>
<organism evidence="5">
    <name type="scientific">Amblyomma maculatum</name>
    <name type="common">Gulf Coast tick</name>
    <dbReference type="NCBI Taxonomy" id="34609"/>
    <lineage>
        <taxon>Eukaryota</taxon>
        <taxon>Metazoa</taxon>
        <taxon>Ecdysozoa</taxon>
        <taxon>Arthropoda</taxon>
        <taxon>Chelicerata</taxon>
        <taxon>Arachnida</taxon>
        <taxon>Acari</taxon>
        <taxon>Parasitiformes</taxon>
        <taxon>Ixodida</taxon>
        <taxon>Ixodoidea</taxon>
        <taxon>Ixodidae</taxon>
        <taxon>Amblyomminae</taxon>
        <taxon>Amblyomma</taxon>
    </lineage>
</organism>
<evidence type="ECO:0000256" key="2">
    <source>
        <dbReference type="ARBA" id="ARBA00022525"/>
    </source>
</evidence>
<name>G3MMT4_AMBMU</name>
<dbReference type="InterPro" id="IPR029277">
    <property type="entry name" value="SVWC_dom"/>
</dbReference>
<dbReference type="Pfam" id="PF15430">
    <property type="entry name" value="SVWC"/>
    <property type="match status" value="1"/>
</dbReference>
<evidence type="ECO:0000256" key="3">
    <source>
        <dbReference type="SAM" id="MobiDB-lite"/>
    </source>
</evidence>
<evidence type="ECO:0000259" key="4">
    <source>
        <dbReference type="SMART" id="SM01318"/>
    </source>
</evidence>
<feature type="compositionally biased region" description="Pro residues" evidence="3">
    <location>
        <begin position="61"/>
        <end position="75"/>
    </location>
</feature>
<protein>
    <recommendedName>
        <fullName evidence="4">Single domain-containing protein</fullName>
    </recommendedName>
</protein>
<dbReference type="AlphaFoldDB" id="G3MMT4"/>
<dbReference type="EMBL" id="JO843185">
    <property type="protein sequence ID" value="AEO34802.1"/>
    <property type="molecule type" value="mRNA"/>
</dbReference>
<dbReference type="SMART" id="SM01318">
    <property type="entry name" value="SVWC"/>
    <property type="match status" value="1"/>
</dbReference>